<evidence type="ECO:0000313" key="1">
    <source>
        <dbReference type="EMBL" id="ACC76166.1"/>
    </source>
</evidence>
<proteinExistence type="predicted"/>
<accession>B2JUJ5</accession>
<reference evidence="2" key="1">
    <citation type="journal article" date="2014" name="Stand. Genomic Sci.">
        <title>Complete genome sequence of Burkholderia phymatum STM815(T), a broad host range and efficient nitrogen-fixing symbiont of Mimosa species.</title>
        <authorList>
            <person name="Moulin L."/>
            <person name="Klonowska A."/>
            <person name="Caroline B."/>
            <person name="Booth K."/>
            <person name="Vriezen J.A."/>
            <person name="Melkonian R."/>
            <person name="James E.K."/>
            <person name="Young J.P."/>
            <person name="Bena G."/>
            <person name="Hauser L."/>
            <person name="Land M."/>
            <person name="Kyrpides N."/>
            <person name="Bruce D."/>
            <person name="Chain P."/>
            <person name="Copeland A."/>
            <person name="Pitluck S."/>
            <person name="Woyke T."/>
            <person name="Lizotte-Waniewski M."/>
            <person name="Bristow J."/>
            <person name="Riley M."/>
        </authorList>
    </citation>
    <scope>NUCLEOTIDE SEQUENCE [LARGE SCALE GENOMIC DNA]</scope>
    <source>
        <strain evidence="2">DSM 17167 / CIP 108236 / LMG 21445 / STM815</strain>
        <plasmid evidence="2">Plasmid pBPHY01</plasmid>
    </source>
</reference>
<dbReference type="Proteomes" id="UP000001192">
    <property type="component" value="Plasmid pBPHY01"/>
</dbReference>
<geneLocation type="plasmid" evidence="1 2">
    <name>pBPHY01</name>
</geneLocation>
<dbReference type="AlphaFoldDB" id="B2JUJ5"/>
<organism evidence="1 2">
    <name type="scientific">Paraburkholderia phymatum (strain DSM 17167 / CIP 108236 / LMG 21445 / STM815)</name>
    <name type="common">Burkholderia phymatum</name>
    <dbReference type="NCBI Taxonomy" id="391038"/>
    <lineage>
        <taxon>Bacteria</taxon>
        <taxon>Pseudomonadati</taxon>
        <taxon>Pseudomonadota</taxon>
        <taxon>Betaproteobacteria</taxon>
        <taxon>Burkholderiales</taxon>
        <taxon>Burkholderiaceae</taxon>
        <taxon>Paraburkholderia</taxon>
    </lineage>
</organism>
<dbReference type="EMBL" id="CP001045">
    <property type="protein sequence ID" value="ACC76166.1"/>
    <property type="molecule type" value="Genomic_DNA"/>
</dbReference>
<gene>
    <name evidence="1" type="ordered locus">Bphy_7165</name>
</gene>
<keyword evidence="2" id="KW-1185">Reference proteome</keyword>
<sequence>MHWVRATGEDDTCARVIHSKMQPLTLFSHVERDDGELLRLLPGTKAVSMFAKPVVASGFVRREVITALVQLVTPMHNVANGGM</sequence>
<keyword evidence="1" id="KW-0614">Plasmid</keyword>
<name>B2JUJ5_PARP8</name>
<protein>
    <submittedName>
        <fullName evidence="1">Uncharacterized protein</fullName>
    </submittedName>
</protein>
<evidence type="ECO:0000313" key="2">
    <source>
        <dbReference type="Proteomes" id="UP000001192"/>
    </source>
</evidence>
<dbReference type="HOGENOM" id="CLU_2536137_0_0_4"/>
<dbReference type="KEGG" id="bph:Bphy_7165"/>